<dbReference type="InterPro" id="IPR027417">
    <property type="entry name" value="P-loop_NTPase"/>
</dbReference>
<gene>
    <name evidence="1" type="ORF">FEZ08_05105</name>
</gene>
<dbReference type="OrthoDB" id="9790407at2"/>
<dbReference type="Gene3D" id="3.40.50.300">
    <property type="entry name" value="P-loop containing nucleotide triphosphate hydrolases"/>
    <property type="match status" value="1"/>
</dbReference>
<dbReference type="SUPFAM" id="SSF52540">
    <property type="entry name" value="P-loop containing nucleoside triphosphate hydrolases"/>
    <property type="match status" value="1"/>
</dbReference>
<keyword evidence="1" id="KW-0808">Transferase</keyword>
<comment type="caution">
    <text evidence="1">The sequence shown here is derived from an EMBL/GenBank/DDBJ whole genome shotgun (WGS) entry which is preliminary data.</text>
</comment>
<dbReference type="Pfam" id="PF13238">
    <property type="entry name" value="AAA_18"/>
    <property type="match status" value="1"/>
</dbReference>
<keyword evidence="1" id="KW-0418">Kinase</keyword>
<dbReference type="GO" id="GO:0016301">
    <property type="term" value="F:kinase activity"/>
    <property type="evidence" value="ECO:0007669"/>
    <property type="project" value="UniProtKB-KW"/>
</dbReference>
<dbReference type="EMBL" id="VBWP01000003">
    <property type="protein sequence ID" value="TLG75430.1"/>
    <property type="molecule type" value="Genomic_DNA"/>
</dbReference>
<dbReference type="AlphaFoldDB" id="A0A5R8QEH8"/>
<evidence type="ECO:0000313" key="2">
    <source>
        <dbReference type="Proteomes" id="UP000306912"/>
    </source>
</evidence>
<organism evidence="1 2">
    <name type="scientific">Culicoidibacter larvae</name>
    <dbReference type="NCBI Taxonomy" id="2579976"/>
    <lineage>
        <taxon>Bacteria</taxon>
        <taxon>Bacillati</taxon>
        <taxon>Bacillota</taxon>
        <taxon>Culicoidibacteria</taxon>
        <taxon>Culicoidibacterales</taxon>
        <taxon>Culicoidibacteraceae</taxon>
        <taxon>Culicoidibacter</taxon>
    </lineage>
</organism>
<reference evidence="1 2" key="1">
    <citation type="submission" date="2019-05" db="EMBL/GenBank/DDBJ databases">
        <title>Culicoidintestinum kansasii gen. nov., sp. nov. from the gastrointestinal tract of the biting midge, Culicoides sonorensis.</title>
        <authorList>
            <person name="Neupane S."/>
            <person name="Ghosh A."/>
            <person name="Gunther S."/>
            <person name="Martin K."/>
            <person name="Zurek L."/>
        </authorList>
    </citation>
    <scope>NUCLEOTIDE SEQUENCE [LARGE SCALE GENOMIC DNA]</scope>
    <source>
        <strain evidence="1 2">CS-1</strain>
    </source>
</reference>
<sequence length="169" mass="19590">MKKIIMINGTMGIGKSTVSKELNNQLVYQSVYLDGDWCWDMSPFIVNDENKEMVLNNIVYLLQSFLNNSQIEYIIFCWVMHEQEIIDTITNRLAGFDFKLAKYTLVCDENVLVERIQKDINAGLRTEDIIAKTVARLNLYEDMDTIKIDVTNKSVQQTVNELIQVIKKL</sequence>
<protein>
    <submittedName>
        <fullName evidence="1">Nucleotide kinase</fullName>
    </submittedName>
</protein>
<name>A0A5R8QEH8_9FIRM</name>
<keyword evidence="2" id="KW-1185">Reference proteome</keyword>
<dbReference type="InParanoid" id="A0A5R8QEH8"/>
<accession>A0A5R8QEH8</accession>
<proteinExistence type="predicted"/>
<dbReference type="RefSeq" id="WP_138190637.1">
    <property type="nucleotide sequence ID" value="NZ_VBWP01000003.1"/>
</dbReference>
<evidence type="ECO:0000313" key="1">
    <source>
        <dbReference type="EMBL" id="TLG75430.1"/>
    </source>
</evidence>
<dbReference type="Proteomes" id="UP000306912">
    <property type="component" value="Unassembled WGS sequence"/>
</dbReference>